<keyword evidence="1" id="KW-1133">Transmembrane helix</keyword>
<keyword evidence="1" id="KW-0812">Transmembrane</keyword>
<reference evidence="2 3" key="1">
    <citation type="submission" date="2016-08" db="EMBL/GenBank/DDBJ databases">
        <title>New Insights into Marine Group III Euryarchaeota, from dark to light.</title>
        <authorList>
            <person name="Haro-Moreno J.M."/>
            <person name="Rodriguez-Valera F."/>
            <person name="Lopez-Garcia P."/>
            <person name="Moreira D."/>
            <person name="Martin-Cuadrado A.B."/>
        </authorList>
    </citation>
    <scope>NUCLEOTIDE SEQUENCE [LARGE SCALE GENOMIC DNA]</scope>
    <source>
        <strain evidence="2">CG-Epi6</strain>
    </source>
</reference>
<dbReference type="Proteomes" id="UP000183403">
    <property type="component" value="Unassembled WGS sequence"/>
</dbReference>
<proteinExistence type="predicted"/>
<dbReference type="AlphaFoldDB" id="A0A1J5SUN0"/>
<gene>
    <name evidence="2" type="ORF">BEU03_02345</name>
</gene>
<comment type="caution">
    <text evidence="2">The sequence shown here is derived from an EMBL/GenBank/DDBJ whole genome shotgun (WGS) entry which is preliminary data.</text>
</comment>
<keyword evidence="1" id="KW-0472">Membrane</keyword>
<accession>A0A1J5SUN0</accession>
<organism evidence="2 3">
    <name type="scientific">Marine Group III euryarchaeote CG-Epi6</name>
    <dbReference type="NCBI Taxonomy" id="1889000"/>
    <lineage>
        <taxon>Archaea</taxon>
        <taxon>Methanobacteriati</taxon>
        <taxon>Thermoplasmatota</taxon>
        <taxon>Thermoplasmata</taxon>
        <taxon>Candidatus Thermoprofundales</taxon>
    </lineage>
</organism>
<sequence length="74" mass="8471">MLYNCWEELMYMSQYDGGMVSQLGLGASFISIFGSLYIYFVNEDQLLGVFVGLWAPTLILISREVDKMLGWMSK</sequence>
<dbReference type="EMBL" id="MIYV01000014">
    <property type="protein sequence ID" value="OIR12258.1"/>
    <property type="molecule type" value="Genomic_DNA"/>
</dbReference>
<protein>
    <submittedName>
        <fullName evidence="2">Uncharacterized protein</fullName>
    </submittedName>
</protein>
<evidence type="ECO:0000313" key="3">
    <source>
        <dbReference type="Proteomes" id="UP000183403"/>
    </source>
</evidence>
<feature type="transmembrane region" description="Helical" evidence="1">
    <location>
        <begin position="20"/>
        <end position="40"/>
    </location>
</feature>
<evidence type="ECO:0000256" key="1">
    <source>
        <dbReference type="SAM" id="Phobius"/>
    </source>
</evidence>
<evidence type="ECO:0000313" key="2">
    <source>
        <dbReference type="EMBL" id="OIR12258.1"/>
    </source>
</evidence>
<feature type="transmembrane region" description="Helical" evidence="1">
    <location>
        <begin position="46"/>
        <end position="65"/>
    </location>
</feature>
<name>A0A1J5SUN0_9ARCH</name>